<dbReference type="Proteomes" id="UP000703590">
    <property type="component" value="Unassembled WGS sequence"/>
</dbReference>
<evidence type="ECO:0000313" key="1">
    <source>
        <dbReference type="EMBL" id="MBN2963783.1"/>
    </source>
</evidence>
<dbReference type="InterPro" id="IPR021011">
    <property type="entry name" value="HobA"/>
</dbReference>
<proteinExistence type="predicted"/>
<evidence type="ECO:0000313" key="2">
    <source>
        <dbReference type="Proteomes" id="UP000703590"/>
    </source>
</evidence>
<sequence length="183" mass="21673">MQAFLKWTLETIRKEGSWMSWMEEKRLEWVPLAASRLQNLMNGHTFIVVTDEEREWFAHYMVSSINRNTSSRPLLPFVSLKTFFPNLDKLRSREEIVLLEDMLSLSFPNGYTLFYVGKSNDFKSQIAKQRDESFMWILDEQMQNSFYLSSSDELLDVKLIQLYKLMEKTIDALLFAEVSVEDE</sequence>
<reference evidence="1" key="2">
    <citation type="submission" date="2021-02" db="EMBL/GenBank/DDBJ databases">
        <authorList>
            <person name="Merkel A.Y."/>
        </authorList>
    </citation>
    <scope>NUCLEOTIDE SEQUENCE</scope>
    <source>
        <strain evidence="1">T05b</strain>
    </source>
</reference>
<protein>
    <submittedName>
        <fullName evidence="1">HobA family DNA replication regulator</fullName>
    </submittedName>
</protein>
<dbReference type="InterPro" id="IPR038381">
    <property type="entry name" value="HobA_sf"/>
</dbReference>
<comment type="caution">
    <text evidence="1">The sequence shown here is derived from an EMBL/GenBank/DDBJ whole genome shotgun (WGS) entry which is preliminary data.</text>
</comment>
<organism evidence="1 2">
    <name type="scientific">Sulfurospirillum tamanense</name>
    <dbReference type="NCBI Taxonomy" id="2813362"/>
    <lineage>
        <taxon>Bacteria</taxon>
        <taxon>Pseudomonadati</taxon>
        <taxon>Campylobacterota</taxon>
        <taxon>Epsilonproteobacteria</taxon>
        <taxon>Campylobacterales</taxon>
        <taxon>Sulfurospirillaceae</taxon>
        <taxon>Sulfurospirillum</taxon>
    </lineage>
</organism>
<dbReference type="Gene3D" id="3.40.50.11670">
    <property type="entry name" value="DNA replication regulator HobA"/>
    <property type="match status" value="1"/>
</dbReference>
<gene>
    <name evidence="1" type="ORF">JWV37_03230</name>
</gene>
<dbReference type="EMBL" id="JAFHKK010000004">
    <property type="protein sequence ID" value="MBN2963783.1"/>
    <property type="molecule type" value="Genomic_DNA"/>
</dbReference>
<accession>A0ABS2WQ64</accession>
<dbReference type="Pfam" id="PF12163">
    <property type="entry name" value="HobA"/>
    <property type="match status" value="1"/>
</dbReference>
<dbReference type="RefSeq" id="WP_205458225.1">
    <property type="nucleotide sequence ID" value="NZ_JAFHKK010000004.1"/>
</dbReference>
<name>A0ABS2WQ64_9BACT</name>
<keyword evidence="2" id="KW-1185">Reference proteome</keyword>
<reference evidence="1" key="1">
    <citation type="submission" date="2021-02" db="EMBL/GenBank/DDBJ databases">
        <title>Sulfurospirillum tamanensis sp. nov.</title>
        <authorList>
            <person name="Frolova A."/>
            <person name="Merkel A."/>
            <person name="Slobodkin A."/>
        </authorList>
    </citation>
    <scope>NUCLEOTIDE SEQUENCE</scope>
    <source>
        <strain evidence="1">T05b</strain>
    </source>
</reference>